<feature type="binding site" evidence="11">
    <location>
        <position position="169"/>
    </location>
    <ligand>
        <name>S-adenosyl-L-methionine</name>
        <dbReference type="ChEBI" id="CHEBI:59789"/>
    </ligand>
</feature>
<dbReference type="PANTHER" id="PTHR12753">
    <property type="entry name" value="AD-003 - RELATED"/>
    <property type="match status" value="1"/>
</dbReference>
<dbReference type="InterPro" id="IPR029063">
    <property type="entry name" value="SAM-dependent_MTases_sf"/>
</dbReference>
<keyword evidence="4 11" id="KW-0949">S-adenosyl-L-methionine</keyword>
<evidence type="ECO:0000256" key="10">
    <source>
        <dbReference type="ARBA" id="ARBA00048167"/>
    </source>
</evidence>
<evidence type="ECO:0000256" key="9">
    <source>
        <dbReference type="ARBA" id="ARBA00047885"/>
    </source>
</evidence>
<organism evidence="12 13">
    <name type="scientific">Steccherinum ochraceum</name>
    <dbReference type="NCBI Taxonomy" id="92696"/>
    <lineage>
        <taxon>Eukaryota</taxon>
        <taxon>Fungi</taxon>
        <taxon>Dikarya</taxon>
        <taxon>Basidiomycota</taxon>
        <taxon>Agaricomycotina</taxon>
        <taxon>Agaricomycetes</taxon>
        <taxon>Polyporales</taxon>
        <taxon>Steccherinaceae</taxon>
        <taxon>Steccherinum</taxon>
    </lineage>
</organism>
<dbReference type="EMBL" id="RWJN01000223">
    <property type="protein sequence ID" value="TCD64652.1"/>
    <property type="molecule type" value="Genomic_DNA"/>
</dbReference>
<evidence type="ECO:0000256" key="2">
    <source>
        <dbReference type="ARBA" id="ARBA00022603"/>
    </source>
</evidence>
<dbReference type="EC" id="2.1.1.244" evidence="5"/>
<dbReference type="InterPro" id="IPR008576">
    <property type="entry name" value="MeTrfase_NTM1"/>
</dbReference>
<feature type="binding site" evidence="11">
    <location>
        <position position="67"/>
    </location>
    <ligand>
        <name>S-adenosyl-L-methionine</name>
        <dbReference type="ChEBI" id="CHEBI:59789"/>
    </ligand>
</feature>
<keyword evidence="2" id="KW-0489">Methyltransferase</keyword>
<dbReference type="GO" id="GO:0005737">
    <property type="term" value="C:cytoplasm"/>
    <property type="evidence" value="ECO:0007669"/>
    <property type="project" value="TreeGrafter"/>
</dbReference>
<evidence type="ECO:0000256" key="4">
    <source>
        <dbReference type="ARBA" id="ARBA00022691"/>
    </source>
</evidence>
<comment type="catalytic activity">
    <reaction evidence="10">
        <text>N-terminal L-alanyl-L-prolyl-L-lysyl-[protein] + 3 S-adenosyl-L-methionine = N-terminal N,N,N-trimethyl-L-alanyl-L-prolyl-L-lysyl-[protein] + 3 S-adenosyl-L-homocysteine + 3 H(+)</text>
        <dbReference type="Rhea" id="RHEA:54712"/>
        <dbReference type="Rhea" id="RHEA-COMP:13785"/>
        <dbReference type="Rhea" id="RHEA-COMP:13971"/>
        <dbReference type="ChEBI" id="CHEBI:15378"/>
        <dbReference type="ChEBI" id="CHEBI:57856"/>
        <dbReference type="ChEBI" id="CHEBI:59789"/>
        <dbReference type="ChEBI" id="CHEBI:138057"/>
        <dbReference type="ChEBI" id="CHEBI:138315"/>
        <dbReference type="EC" id="2.1.1.244"/>
    </reaction>
</comment>
<dbReference type="OrthoDB" id="1298661at2759"/>
<dbReference type="PIRSF" id="PIRSF016958">
    <property type="entry name" value="DUF858_MeTrfase_lik"/>
    <property type="match status" value="1"/>
</dbReference>
<sequence length="265" mass="29067">MADTSTPQPVVNDGIDYWNSQPATYNGVLGGFGNGSLPRIDALGSRQLLMYLMPELCTTSAPVLDGRVTSDVLLHLVHDVVLVEPVEIFIQEAIKRGQESANGSVSDPALKVWKGIQDKSKSVTFLQGQGTLQAFNPTRSADGVKTLGRVGYVPEVDDSESLFDVIWCQWCLGHLSDADLVEFFKRCKTGLRDPENGLIVVKENLCSDTDDGEPLTVFDESDSSLTRSDLAWKKAFEDAGLTLLYEQTQLGFPVGLFEVKMYALR</sequence>
<comment type="similarity">
    <text evidence="1">Belongs to the methyltransferase superfamily. NTM1 family.</text>
</comment>
<gene>
    <name evidence="12" type="ORF">EIP91_003812</name>
</gene>
<name>A0A4R0RB85_9APHY</name>
<comment type="caution">
    <text evidence="12">The sequence shown here is derived from an EMBL/GenBank/DDBJ whole genome shotgun (WGS) entry which is preliminary data.</text>
</comment>
<evidence type="ECO:0000313" key="13">
    <source>
        <dbReference type="Proteomes" id="UP000292702"/>
    </source>
</evidence>
<proteinExistence type="inferred from homology"/>
<comment type="catalytic activity">
    <reaction evidence="8">
        <text>N-terminal L-seryl-L-prolyl-L-lysyl-[protein] + 3 S-adenosyl-L-methionine = N-terminal N,N,N-trimethyl-L-seryl-L-prolyl-L-lysyl-[protein] + 3 S-adenosyl-L-homocysteine + 3 H(+)</text>
        <dbReference type="Rhea" id="RHEA:54724"/>
        <dbReference type="Rhea" id="RHEA-COMP:13789"/>
        <dbReference type="Rhea" id="RHEA-COMP:13973"/>
        <dbReference type="ChEBI" id="CHEBI:15378"/>
        <dbReference type="ChEBI" id="CHEBI:57856"/>
        <dbReference type="ChEBI" id="CHEBI:59789"/>
        <dbReference type="ChEBI" id="CHEBI:138061"/>
        <dbReference type="ChEBI" id="CHEBI:138317"/>
        <dbReference type="EC" id="2.1.1.244"/>
    </reaction>
</comment>
<dbReference type="Gene3D" id="3.40.50.150">
    <property type="entry name" value="Vaccinia Virus protein VP39"/>
    <property type="match status" value="1"/>
</dbReference>
<evidence type="ECO:0000313" key="12">
    <source>
        <dbReference type="EMBL" id="TCD64652.1"/>
    </source>
</evidence>
<dbReference type="GO" id="GO:0032259">
    <property type="term" value="P:methylation"/>
    <property type="evidence" value="ECO:0007669"/>
    <property type="project" value="UniProtKB-KW"/>
</dbReference>
<accession>A0A4R0RB85</accession>
<dbReference type="Pfam" id="PF05891">
    <property type="entry name" value="Methyltransf_PK"/>
    <property type="match status" value="1"/>
</dbReference>
<dbReference type="PANTHER" id="PTHR12753:SF0">
    <property type="entry name" value="ALPHA N-TERMINAL PROTEIN METHYLTRANSFERASE 1"/>
    <property type="match status" value="1"/>
</dbReference>
<evidence type="ECO:0000256" key="1">
    <source>
        <dbReference type="ARBA" id="ARBA00009059"/>
    </source>
</evidence>
<dbReference type="STRING" id="92696.A0A4R0RB85"/>
<dbReference type="Proteomes" id="UP000292702">
    <property type="component" value="Unassembled WGS sequence"/>
</dbReference>
<evidence type="ECO:0000256" key="11">
    <source>
        <dbReference type="PIRSR" id="PIRSR016958-1"/>
    </source>
</evidence>
<evidence type="ECO:0000256" key="5">
    <source>
        <dbReference type="ARBA" id="ARBA00039112"/>
    </source>
</evidence>
<evidence type="ECO:0000256" key="7">
    <source>
        <dbReference type="ARBA" id="ARBA00043129"/>
    </source>
</evidence>
<feature type="binding site" evidence="11">
    <location>
        <begin position="132"/>
        <end position="133"/>
    </location>
    <ligand>
        <name>S-adenosyl-L-methionine</name>
        <dbReference type="ChEBI" id="CHEBI:59789"/>
    </ligand>
</feature>
<keyword evidence="3" id="KW-0808">Transferase</keyword>
<reference evidence="12 13" key="1">
    <citation type="submission" date="2018-11" db="EMBL/GenBank/DDBJ databases">
        <title>Genome assembly of Steccherinum ochraceum LE-BIN_3174, the white-rot fungus of the Steccherinaceae family (The Residual Polyporoid clade, Polyporales, Basidiomycota).</title>
        <authorList>
            <person name="Fedorova T.V."/>
            <person name="Glazunova O.A."/>
            <person name="Landesman E.O."/>
            <person name="Moiseenko K.V."/>
            <person name="Psurtseva N.V."/>
            <person name="Savinova O.S."/>
            <person name="Shakhova N.V."/>
            <person name="Tyazhelova T.V."/>
            <person name="Vasina D.V."/>
        </authorList>
    </citation>
    <scope>NUCLEOTIDE SEQUENCE [LARGE SCALE GENOMIC DNA]</scope>
    <source>
        <strain evidence="12 13">LE-BIN_3174</strain>
    </source>
</reference>
<comment type="catalytic activity">
    <reaction evidence="9">
        <text>N-terminal L-prolyl-L-prolyl-L-lysyl-[protein] + 2 S-adenosyl-L-methionine = N-terminal N,N-dimethyl-L-prolyl-L-prolyl-L-lysyl-[protein] + 2 S-adenosyl-L-homocysteine + 2 H(+)</text>
        <dbReference type="Rhea" id="RHEA:54736"/>
        <dbReference type="Rhea" id="RHEA-COMP:13787"/>
        <dbReference type="Rhea" id="RHEA-COMP:13974"/>
        <dbReference type="ChEBI" id="CHEBI:15378"/>
        <dbReference type="ChEBI" id="CHEBI:57856"/>
        <dbReference type="ChEBI" id="CHEBI:59789"/>
        <dbReference type="ChEBI" id="CHEBI:138059"/>
        <dbReference type="ChEBI" id="CHEBI:138318"/>
        <dbReference type="EC" id="2.1.1.244"/>
    </reaction>
</comment>
<protein>
    <recommendedName>
        <fullName evidence="6">Alpha N-terminal protein methyltransferase 1</fullName>
        <ecNumber evidence="5">2.1.1.244</ecNumber>
    </recommendedName>
    <alternativeName>
        <fullName evidence="7">X-Pro-Lys N-terminal protein methyltransferase 1</fullName>
    </alternativeName>
</protein>
<dbReference type="AlphaFoldDB" id="A0A4R0RB85"/>
<evidence type="ECO:0000256" key="3">
    <source>
        <dbReference type="ARBA" id="ARBA00022679"/>
    </source>
</evidence>
<evidence type="ECO:0000256" key="8">
    <source>
        <dbReference type="ARBA" id="ARBA00047306"/>
    </source>
</evidence>
<evidence type="ECO:0000256" key="6">
    <source>
        <dbReference type="ARBA" id="ARBA00039449"/>
    </source>
</evidence>
<dbReference type="SUPFAM" id="SSF53335">
    <property type="entry name" value="S-adenosyl-L-methionine-dependent methyltransferases"/>
    <property type="match status" value="1"/>
</dbReference>
<keyword evidence="13" id="KW-1185">Reference proteome</keyword>
<dbReference type="GO" id="GO:0071885">
    <property type="term" value="F:N-terminal protein N-methyltransferase activity"/>
    <property type="evidence" value="ECO:0007669"/>
    <property type="project" value="UniProtKB-EC"/>
</dbReference>